<evidence type="ECO:0000256" key="3">
    <source>
        <dbReference type="ARBA" id="ARBA00022692"/>
    </source>
</evidence>
<dbReference type="PANTHER" id="PTHR24074">
    <property type="entry name" value="CO-CHAPERONE PROTEIN DJLA"/>
    <property type="match status" value="1"/>
</dbReference>
<dbReference type="OrthoDB" id="445556at2759"/>
<dbReference type="Gene3D" id="1.10.287.110">
    <property type="entry name" value="DnaJ domain"/>
    <property type="match status" value="1"/>
</dbReference>
<feature type="compositionally biased region" description="Polar residues" evidence="10">
    <location>
        <begin position="385"/>
        <end position="395"/>
    </location>
</feature>
<dbReference type="eggNOG" id="ENOG502S6WI">
    <property type="taxonomic scope" value="Eukaryota"/>
</dbReference>
<dbReference type="InterPro" id="IPR036869">
    <property type="entry name" value="J_dom_sf"/>
</dbReference>
<organism evidence="12 13">
    <name type="scientific">Mycosarcoma maydis</name>
    <name type="common">Corn smut fungus</name>
    <name type="synonym">Ustilago maydis</name>
    <dbReference type="NCBI Taxonomy" id="5270"/>
    <lineage>
        <taxon>Eukaryota</taxon>
        <taxon>Fungi</taxon>
        <taxon>Dikarya</taxon>
        <taxon>Basidiomycota</taxon>
        <taxon>Ustilaginomycotina</taxon>
        <taxon>Ustilaginomycetes</taxon>
        <taxon>Ustilaginales</taxon>
        <taxon>Ustilaginaceae</taxon>
        <taxon>Mycosarcoma</taxon>
    </lineage>
</organism>
<evidence type="ECO:0000256" key="6">
    <source>
        <dbReference type="ARBA" id="ARBA00023136"/>
    </source>
</evidence>
<evidence type="ECO:0000256" key="4">
    <source>
        <dbReference type="ARBA" id="ARBA00022989"/>
    </source>
</evidence>
<dbReference type="InterPro" id="IPR018253">
    <property type="entry name" value="DnaJ_domain_CS"/>
</dbReference>
<dbReference type="GeneID" id="23566765"/>
<evidence type="ECO:0000256" key="5">
    <source>
        <dbReference type="ARBA" id="ARBA00023128"/>
    </source>
</evidence>
<reference evidence="12 13" key="1">
    <citation type="journal article" date="2006" name="Nature">
        <title>Insights from the genome of the biotrophic fungal plant pathogen Ustilago maydis.</title>
        <authorList>
            <person name="Kamper J."/>
            <person name="Kahmann R."/>
            <person name="Bolker M."/>
            <person name="Ma L.J."/>
            <person name="Brefort T."/>
            <person name="Saville B.J."/>
            <person name="Banuett F."/>
            <person name="Kronstad J.W."/>
            <person name="Gold S.E."/>
            <person name="Muller O."/>
            <person name="Perlin M.H."/>
            <person name="Wosten H.A."/>
            <person name="de Vries R."/>
            <person name="Ruiz-Herrera J."/>
            <person name="Reynaga-Pena C.G."/>
            <person name="Snetselaar K."/>
            <person name="McCann M."/>
            <person name="Perez-Martin J."/>
            <person name="Feldbrugge M."/>
            <person name="Basse C.W."/>
            <person name="Steinberg G."/>
            <person name="Ibeas J.I."/>
            <person name="Holloman W."/>
            <person name="Guzman P."/>
            <person name="Farman M."/>
            <person name="Stajich J.E."/>
            <person name="Sentandreu R."/>
            <person name="Gonzalez-Prieto J.M."/>
            <person name="Kennell J.C."/>
            <person name="Molina L."/>
            <person name="Schirawski J."/>
            <person name="Mendoza-Mendoza A."/>
            <person name="Greilinger D."/>
            <person name="Munch K."/>
            <person name="Rossel N."/>
            <person name="Scherer M."/>
            <person name="Vranes M."/>
            <person name="Ladendorf O."/>
            <person name="Vincon V."/>
            <person name="Fuchs U."/>
            <person name="Sandrock B."/>
            <person name="Meng S."/>
            <person name="Ho E.C."/>
            <person name="Cahill M.J."/>
            <person name="Boyce K.J."/>
            <person name="Klose J."/>
            <person name="Klosterman S.J."/>
            <person name="Deelstra H.J."/>
            <person name="Ortiz-Castellanos L."/>
            <person name="Li W."/>
            <person name="Sanchez-Alonso P."/>
            <person name="Schreier P.H."/>
            <person name="Hauser-Hahn I."/>
            <person name="Vaupel M."/>
            <person name="Koopmann E."/>
            <person name="Friedrich G."/>
            <person name="Voss H."/>
            <person name="Schluter T."/>
            <person name="Margolis J."/>
            <person name="Platt D."/>
            <person name="Swimmer C."/>
            <person name="Gnirke A."/>
            <person name="Chen F."/>
            <person name="Vysotskaia V."/>
            <person name="Mannhaupt G."/>
            <person name="Guldener U."/>
            <person name="Munsterkotter M."/>
            <person name="Haase D."/>
            <person name="Oesterheld M."/>
            <person name="Mewes H.W."/>
            <person name="Mauceli E.W."/>
            <person name="DeCaprio D."/>
            <person name="Wade C.M."/>
            <person name="Butler J."/>
            <person name="Young S."/>
            <person name="Jaffe D.B."/>
            <person name="Calvo S."/>
            <person name="Nusbaum C."/>
            <person name="Galagan J."/>
            <person name="Birren B.W."/>
        </authorList>
    </citation>
    <scope>NUCLEOTIDE SEQUENCE [LARGE SCALE GENOMIC DNA]</scope>
    <source>
        <strain evidence="13">DSM 14603 / FGSC 9021 / UM521</strain>
    </source>
</reference>
<evidence type="ECO:0000256" key="2">
    <source>
        <dbReference type="ARBA" id="ARBA00004325"/>
    </source>
</evidence>
<sequence length="395" mass="43441">MPLASSAMASCSSGATSVRTAASRARPIALDAIRNQRHQRLPPSWLFASQQHVCFGMIRVSSAKEAHRNFTCSSMHCARLRSSVTPSSTASSSRSHTHHFAFPTHLANPTPYDIFHFRSRCVSPAEIKSRYYDLVRCCHPDRYSSCSSRSTRAGKTKTQAEDEFKRVVSAYALLKDARAKQLYDRAGIGWASAASSSSDGWRTFQDVRYTRRYNPSFTGAGHDRFGWQHQGFYSNQYTERTSFGSGSGSGSSSAGWNGGNGQYTSNGMLISTLFVLTWVLAGLQYSRLSLQSAKAVERADRSHLDAARSLNDAREAARSAEGRQRRQAFRRRVREQKLLDELQALTECDSDPSLPPHASHAKQATDADSAYRVGHSAPSGKAPAQQRSAKAAQTA</sequence>
<dbReference type="VEuPathDB" id="FungiDB:UMAG_10780"/>
<evidence type="ECO:0000256" key="8">
    <source>
        <dbReference type="ARBA" id="ARBA00061004"/>
    </source>
</evidence>
<dbReference type="FunFam" id="1.10.287.110:FF:000129">
    <property type="entry name" value="J domain-containing protein 1"/>
    <property type="match status" value="1"/>
</dbReference>
<dbReference type="GO" id="GO:0031966">
    <property type="term" value="C:mitochondrial membrane"/>
    <property type="evidence" value="ECO:0007669"/>
    <property type="project" value="UniProtKB-SubCell"/>
</dbReference>
<feature type="region of interest" description="Disordered" evidence="10">
    <location>
        <begin position="346"/>
        <end position="395"/>
    </location>
</feature>
<dbReference type="AlphaFoldDB" id="A0A0D1E341"/>
<evidence type="ECO:0000313" key="12">
    <source>
        <dbReference type="EMBL" id="KIS70236.1"/>
    </source>
</evidence>
<dbReference type="Pfam" id="PF00226">
    <property type="entry name" value="DnaJ"/>
    <property type="match status" value="1"/>
</dbReference>
<keyword evidence="13" id="KW-1185">Reference proteome</keyword>
<dbReference type="InParanoid" id="A0A0D1E341"/>
<dbReference type="SUPFAM" id="SSF46565">
    <property type="entry name" value="Chaperone J-domain"/>
    <property type="match status" value="1"/>
</dbReference>
<protein>
    <recommendedName>
        <fullName evidence="9">J domain-containing protein 1</fullName>
    </recommendedName>
</protein>
<comment type="function">
    <text evidence="7">Probable chaperone.</text>
</comment>
<dbReference type="SMART" id="SM00271">
    <property type="entry name" value="DnaJ"/>
    <property type="match status" value="1"/>
</dbReference>
<evidence type="ECO:0000259" key="11">
    <source>
        <dbReference type="PROSITE" id="PS50076"/>
    </source>
</evidence>
<dbReference type="CDD" id="cd06257">
    <property type="entry name" value="DnaJ"/>
    <property type="match status" value="1"/>
</dbReference>
<feature type="domain" description="J" evidence="11">
    <location>
        <begin position="110"/>
        <end position="187"/>
    </location>
</feature>
<feature type="region of interest" description="Disordered" evidence="10">
    <location>
        <begin position="310"/>
        <end position="329"/>
    </location>
</feature>
<gene>
    <name evidence="12" type="ORF">UMAG_10780</name>
</gene>
<name>A0A0D1E341_MYCMD</name>
<keyword evidence="5" id="KW-0496">Mitochondrion</keyword>
<accession>A0A0D1E341</accession>
<evidence type="ECO:0000256" key="9">
    <source>
        <dbReference type="ARBA" id="ARBA00069681"/>
    </source>
</evidence>
<dbReference type="PROSITE" id="PS00636">
    <property type="entry name" value="DNAJ_1"/>
    <property type="match status" value="1"/>
</dbReference>
<dbReference type="STRING" id="237631.A0A0D1E341"/>
<keyword evidence="3" id="KW-0812">Transmembrane</keyword>
<dbReference type="InterPro" id="IPR001623">
    <property type="entry name" value="DnaJ_domain"/>
</dbReference>
<dbReference type="Proteomes" id="UP000000561">
    <property type="component" value="Chromosome 4"/>
</dbReference>
<evidence type="ECO:0000256" key="10">
    <source>
        <dbReference type="SAM" id="MobiDB-lite"/>
    </source>
</evidence>
<keyword evidence="6" id="KW-0472">Membrane</keyword>
<proteinExistence type="inferred from homology"/>
<feature type="compositionally biased region" description="Basic and acidic residues" evidence="10">
    <location>
        <begin position="310"/>
        <end position="324"/>
    </location>
</feature>
<comment type="subcellular location">
    <subcellularLocation>
        <location evidence="1">Membrane</location>
        <topology evidence="1">Single-pass membrane protein</topology>
    </subcellularLocation>
    <subcellularLocation>
        <location evidence="2">Mitochondrion membrane</location>
    </subcellularLocation>
</comment>
<evidence type="ECO:0000256" key="7">
    <source>
        <dbReference type="ARBA" id="ARBA00059776"/>
    </source>
</evidence>
<dbReference type="InterPro" id="IPR050817">
    <property type="entry name" value="DjlA_DnaK_co-chaperone"/>
</dbReference>
<keyword evidence="4" id="KW-1133">Transmembrane helix</keyword>
<dbReference type="RefSeq" id="XP_011388382.1">
    <property type="nucleotide sequence ID" value="XM_011390080.1"/>
</dbReference>
<comment type="similarity">
    <text evidence="8">Belongs to the DnaJ family.</text>
</comment>
<dbReference type="PROSITE" id="PS50076">
    <property type="entry name" value="DNAJ_2"/>
    <property type="match status" value="1"/>
</dbReference>
<dbReference type="KEGG" id="uma:UMAG_10780"/>
<evidence type="ECO:0000313" key="13">
    <source>
        <dbReference type="Proteomes" id="UP000000561"/>
    </source>
</evidence>
<dbReference type="EMBL" id="CM003143">
    <property type="protein sequence ID" value="KIS70236.1"/>
    <property type="molecule type" value="Genomic_DNA"/>
</dbReference>
<evidence type="ECO:0000256" key="1">
    <source>
        <dbReference type="ARBA" id="ARBA00004167"/>
    </source>
</evidence>